<proteinExistence type="predicted"/>
<dbReference type="OrthoDB" id="3057023at2759"/>
<evidence type="ECO:0000313" key="3">
    <source>
        <dbReference type="Proteomes" id="UP000297245"/>
    </source>
</evidence>
<feature type="region of interest" description="Disordered" evidence="1">
    <location>
        <begin position="80"/>
        <end position="117"/>
    </location>
</feature>
<reference evidence="2 3" key="1">
    <citation type="journal article" date="2019" name="Nat. Ecol. Evol.">
        <title>Megaphylogeny resolves global patterns of mushroom evolution.</title>
        <authorList>
            <person name="Varga T."/>
            <person name="Krizsan K."/>
            <person name="Foldi C."/>
            <person name="Dima B."/>
            <person name="Sanchez-Garcia M."/>
            <person name="Sanchez-Ramirez S."/>
            <person name="Szollosi G.J."/>
            <person name="Szarkandi J.G."/>
            <person name="Papp V."/>
            <person name="Albert L."/>
            <person name="Andreopoulos W."/>
            <person name="Angelini C."/>
            <person name="Antonin V."/>
            <person name="Barry K.W."/>
            <person name="Bougher N.L."/>
            <person name="Buchanan P."/>
            <person name="Buyck B."/>
            <person name="Bense V."/>
            <person name="Catcheside P."/>
            <person name="Chovatia M."/>
            <person name="Cooper J."/>
            <person name="Damon W."/>
            <person name="Desjardin D."/>
            <person name="Finy P."/>
            <person name="Geml J."/>
            <person name="Haridas S."/>
            <person name="Hughes K."/>
            <person name="Justo A."/>
            <person name="Karasinski D."/>
            <person name="Kautmanova I."/>
            <person name="Kiss B."/>
            <person name="Kocsube S."/>
            <person name="Kotiranta H."/>
            <person name="LaButti K.M."/>
            <person name="Lechner B.E."/>
            <person name="Liimatainen K."/>
            <person name="Lipzen A."/>
            <person name="Lukacs Z."/>
            <person name="Mihaltcheva S."/>
            <person name="Morgado L.N."/>
            <person name="Niskanen T."/>
            <person name="Noordeloos M.E."/>
            <person name="Ohm R.A."/>
            <person name="Ortiz-Santana B."/>
            <person name="Ovrebo C."/>
            <person name="Racz N."/>
            <person name="Riley R."/>
            <person name="Savchenko A."/>
            <person name="Shiryaev A."/>
            <person name="Soop K."/>
            <person name="Spirin V."/>
            <person name="Szebenyi C."/>
            <person name="Tomsovsky M."/>
            <person name="Tulloss R.E."/>
            <person name="Uehling J."/>
            <person name="Grigoriev I.V."/>
            <person name="Vagvolgyi C."/>
            <person name="Papp T."/>
            <person name="Martin F.M."/>
            <person name="Miettinen O."/>
            <person name="Hibbett D.S."/>
            <person name="Nagy L.G."/>
        </authorList>
    </citation>
    <scope>NUCLEOTIDE SEQUENCE [LARGE SCALE GENOMIC DNA]</scope>
    <source>
        <strain evidence="2 3">CBS 962.96</strain>
    </source>
</reference>
<keyword evidence="3" id="KW-1185">Reference proteome</keyword>
<dbReference type="Proteomes" id="UP000297245">
    <property type="component" value="Unassembled WGS sequence"/>
</dbReference>
<accession>A0A4S8KJ70</accession>
<evidence type="ECO:0000256" key="1">
    <source>
        <dbReference type="SAM" id="MobiDB-lite"/>
    </source>
</evidence>
<protein>
    <submittedName>
        <fullName evidence="2">Uncharacterized protein</fullName>
    </submittedName>
</protein>
<dbReference type="EMBL" id="ML182826">
    <property type="protein sequence ID" value="THU75138.1"/>
    <property type="molecule type" value="Genomic_DNA"/>
</dbReference>
<feature type="non-terminal residue" evidence="2">
    <location>
        <position position="303"/>
    </location>
</feature>
<organism evidence="2 3">
    <name type="scientific">Dendrothele bispora (strain CBS 962.96)</name>
    <dbReference type="NCBI Taxonomy" id="1314807"/>
    <lineage>
        <taxon>Eukaryota</taxon>
        <taxon>Fungi</taxon>
        <taxon>Dikarya</taxon>
        <taxon>Basidiomycota</taxon>
        <taxon>Agaricomycotina</taxon>
        <taxon>Agaricomycetes</taxon>
        <taxon>Agaricomycetidae</taxon>
        <taxon>Agaricales</taxon>
        <taxon>Agaricales incertae sedis</taxon>
        <taxon>Dendrothele</taxon>
    </lineage>
</organism>
<dbReference type="AlphaFoldDB" id="A0A4S8KJ70"/>
<feature type="compositionally biased region" description="Low complexity" evidence="1">
    <location>
        <begin position="102"/>
        <end position="117"/>
    </location>
</feature>
<gene>
    <name evidence="2" type="ORF">K435DRAFT_814612</name>
</gene>
<feature type="compositionally biased region" description="Polar residues" evidence="1">
    <location>
        <begin position="255"/>
        <end position="268"/>
    </location>
</feature>
<evidence type="ECO:0000313" key="2">
    <source>
        <dbReference type="EMBL" id="THU75138.1"/>
    </source>
</evidence>
<feature type="region of interest" description="Disordered" evidence="1">
    <location>
        <begin position="255"/>
        <end position="303"/>
    </location>
</feature>
<name>A0A4S8KJ70_DENBC</name>
<sequence length="303" mass="33100">MSAQKSPIPIPNDLVIEPNGKVHCPNCHKEVGVGTGGLKNFEKRHWMKEKCTEDGKAYRLIQKKPLAAFLRPRAKLVPPRASVPKTVEPLQKVNPAPPHQDPTSSRSTPTSQPTTGPFQTLRMLALQVPDDAPISAGLEVFLAEPASLLGDTTNLAADTLFEEVVNPLLHNVFQGKTDSELENMVRYDRQGVLGFCTLATYVTEVKNIPIGLLEARSLRLEKAITTLYPHAPTVEQPEGSLPESPPLRLVNSVSLVDSDPATQDNTNPPVSPTRRITDVDSLFPNDNSQINPIPTTKRNNPPS</sequence>
<feature type="compositionally biased region" description="Polar residues" evidence="1">
    <location>
        <begin position="284"/>
        <end position="303"/>
    </location>
</feature>